<protein>
    <submittedName>
        <fullName evidence="3">Pyruvate/ketoisovalerate oxidoreductase, gamma subunit</fullName>
    </submittedName>
</protein>
<dbReference type="SUPFAM" id="SSF53323">
    <property type="entry name" value="Pyruvate-ferredoxin oxidoreductase, PFOR, domain III"/>
    <property type="match status" value="1"/>
</dbReference>
<dbReference type="Pfam" id="PF01558">
    <property type="entry name" value="POR"/>
    <property type="match status" value="1"/>
</dbReference>
<feature type="domain" description="Pyruvate/ketoisovalerate oxidoreductase catalytic" evidence="2">
    <location>
        <begin position="10"/>
        <end position="176"/>
    </location>
</feature>
<dbReference type="EMBL" id="CP002683">
    <property type="protein sequence ID" value="AEH45284.1"/>
    <property type="molecule type" value="Genomic_DNA"/>
</dbReference>
<dbReference type="PATRIC" id="fig|667014.3.peg.1458"/>
<dbReference type="PANTHER" id="PTHR43366">
    <property type="entry name" value="PYRUVATE SYNTHASE SUBUNIT PORC"/>
    <property type="match status" value="1"/>
</dbReference>
<proteinExistence type="predicted"/>
<dbReference type="PaxDb" id="667014-Thein_1418"/>
<dbReference type="InterPro" id="IPR019752">
    <property type="entry name" value="Pyrv/ketoisovalerate_OxRed_cat"/>
</dbReference>
<dbReference type="HOGENOM" id="CLU_087284_2_0_0"/>
<keyword evidence="3" id="KW-0670">Pyruvate</keyword>
<dbReference type="NCBIfam" id="NF006321">
    <property type="entry name" value="PRK08534.1"/>
    <property type="match status" value="1"/>
</dbReference>
<keyword evidence="1" id="KW-0560">Oxidoreductase</keyword>
<dbReference type="NCBIfam" id="TIGR02175">
    <property type="entry name" value="PorC_KorC"/>
    <property type="match status" value="1"/>
</dbReference>
<dbReference type="GO" id="GO:0016625">
    <property type="term" value="F:oxidoreductase activity, acting on the aldehyde or oxo group of donors, iron-sulfur protein as acceptor"/>
    <property type="evidence" value="ECO:0007669"/>
    <property type="project" value="InterPro"/>
</dbReference>
<name>F8A9Z8_THEID</name>
<evidence type="ECO:0000256" key="1">
    <source>
        <dbReference type="ARBA" id="ARBA00023002"/>
    </source>
</evidence>
<accession>F8A9Z8</accession>
<gene>
    <name evidence="3" type="ordered locus">Thein_1418</name>
</gene>
<dbReference type="Proteomes" id="UP000006793">
    <property type="component" value="Chromosome"/>
</dbReference>
<organism evidence="3 4">
    <name type="scientific">Thermodesulfatator indicus (strain DSM 15286 / JCM 11887 / CIR29812)</name>
    <dbReference type="NCBI Taxonomy" id="667014"/>
    <lineage>
        <taxon>Bacteria</taxon>
        <taxon>Pseudomonadati</taxon>
        <taxon>Thermodesulfobacteriota</taxon>
        <taxon>Thermodesulfobacteria</taxon>
        <taxon>Thermodesulfobacteriales</taxon>
        <taxon>Thermodesulfatatoraceae</taxon>
        <taxon>Thermodesulfatator</taxon>
    </lineage>
</organism>
<evidence type="ECO:0000313" key="4">
    <source>
        <dbReference type="Proteomes" id="UP000006793"/>
    </source>
</evidence>
<dbReference type="OrthoDB" id="9794954at2"/>
<dbReference type="KEGG" id="tid:Thein_1418"/>
<dbReference type="InterPro" id="IPR002869">
    <property type="entry name" value="Pyrv_flavodox_OxRed_cen"/>
</dbReference>
<dbReference type="InterPro" id="IPR051626">
    <property type="entry name" value="Oxidoreductase_gamma_subunit"/>
</dbReference>
<reference evidence="4" key="1">
    <citation type="submission" date="2011-04" db="EMBL/GenBank/DDBJ databases">
        <title>The complete genome of Thermodesulfatator indicus DSM 15286.</title>
        <authorList>
            <person name="Lucas S."/>
            <person name="Copeland A."/>
            <person name="Lapidus A."/>
            <person name="Bruce D."/>
            <person name="Goodwin L."/>
            <person name="Pitluck S."/>
            <person name="Peters L."/>
            <person name="Kyrpides N."/>
            <person name="Mavromatis K."/>
            <person name="Pagani I."/>
            <person name="Ivanova N."/>
            <person name="Saunders L."/>
            <person name="Detter J.C."/>
            <person name="Tapia R."/>
            <person name="Han C."/>
            <person name="Land M."/>
            <person name="Hauser L."/>
            <person name="Markowitz V."/>
            <person name="Cheng J.-F."/>
            <person name="Hugenholtz P."/>
            <person name="Woyke T."/>
            <person name="Wu D."/>
            <person name="Spring S."/>
            <person name="Schroeder M."/>
            <person name="Brambilla E."/>
            <person name="Klenk H.-P."/>
            <person name="Eisen J.A."/>
        </authorList>
    </citation>
    <scope>NUCLEOTIDE SEQUENCE [LARGE SCALE GENOMIC DNA]</scope>
    <source>
        <strain evidence="4">DSM 15286 / JCM 11887 / CIR29812</strain>
    </source>
</reference>
<dbReference type="AlphaFoldDB" id="F8A9Z8"/>
<dbReference type="InParanoid" id="F8A9Z8"/>
<dbReference type="eggNOG" id="COG1014">
    <property type="taxonomic scope" value="Bacteria"/>
</dbReference>
<dbReference type="RefSeq" id="WP_013908026.1">
    <property type="nucleotide sequence ID" value="NC_015681.1"/>
</dbReference>
<reference evidence="3 4" key="2">
    <citation type="journal article" date="2012" name="Stand. Genomic Sci.">
        <title>Complete genome sequence of the thermophilic sulfate-reducing ocean bacterium Thermodesulfatator indicus type strain (CIR29812(T)).</title>
        <authorList>
            <person name="Anderson I."/>
            <person name="Saunders E."/>
            <person name="Lapidus A."/>
            <person name="Nolan M."/>
            <person name="Lucas S."/>
            <person name="Tice H."/>
            <person name="Del Rio T.G."/>
            <person name="Cheng J.F."/>
            <person name="Han C."/>
            <person name="Tapia R."/>
            <person name="Goodwin L.A."/>
            <person name="Pitluck S."/>
            <person name="Liolios K."/>
            <person name="Mavromatis K."/>
            <person name="Pagani I."/>
            <person name="Ivanova N."/>
            <person name="Mikhailova N."/>
            <person name="Pati A."/>
            <person name="Chen A."/>
            <person name="Palaniappan K."/>
            <person name="Land M."/>
            <person name="Hauser L."/>
            <person name="Jeffries C.D."/>
            <person name="Chang Y.J."/>
            <person name="Brambilla E.M."/>
            <person name="Rohde M."/>
            <person name="Spring S."/>
            <person name="Goker M."/>
            <person name="Detter J.C."/>
            <person name="Woyke T."/>
            <person name="Bristow J."/>
            <person name="Eisen J.A."/>
            <person name="Markowitz V."/>
            <person name="Hugenholtz P."/>
            <person name="Kyrpides N.C."/>
            <person name="Klenk H.P."/>
        </authorList>
    </citation>
    <scope>NUCLEOTIDE SEQUENCE [LARGE SCALE GENOMIC DNA]</scope>
    <source>
        <strain evidence="4">DSM 15286 / JCM 11887 / CIR29812</strain>
    </source>
</reference>
<keyword evidence="4" id="KW-1185">Reference proteome</keyword>
<sequence>MIEVRLHGRGGQGAVTSAELIAISAINQGNYAQAFPSFGPERRGAPVMAFVRISDQRIRTREKVYNPDIVVVLDPSLPTIVNVTDGLKKDGWVVLNSAKDEKTLREILGGFKGKLAVVDATKIAIEELGLPITNTTMLGAFLKATGLVDQEYLEEALEHRFGRLAEKNKAAMARAIKETKIYA</sequence>
<dbReference type="Gene3D" id="3.40.920.10">
    <property type="entry name" value="Pyruvate-ferredoxin oxidoreductase, PFOR, domain III"/>
    <property type="match status" value="1"/>
</dbReference>
<dbReference type="STRING" id="667014.Thein_1418"/>
<dbReference type="PANTHER" id="PTHR43366:SF1">
    <property type="entry name" value="PYRUVATE SYNTHASE SUBUNIT PORC"/>
    <property type="match status" value="1"/>
</dbReference>
<dbReference type="InterPro" id="IPR011894">
    <property type="entry name" value="PorC_KorC"/>
</dbReference>
<evidence type="ECO:0000313" key="3">
    <source>
        <dbReference type="EMBL" id="AEH45284.1"/>
    </source>
</evidence>
<evidence type="ECO:0000259" key="2">
    <source>
        <dbReference type="Pfam" id="PF01558"/>
    </source>
</evidence>